<comment type="caution">
    <text evidence="2">The sequence shown here is derived from an EMBL/GenBank/DDBJ whole genome shotgun (WGS) entry which is preliminary data.</text>
</comment>
<gene>
    <name evidence="2" type="ORF">L0665_07350</name>
</gene>
<accession>A0A9Q4PYQ5</accession>
<feature type="coiled-coil region" evidence="1">
    <location>
        <begin position="36"/>
        <end position="63"/>
    </location>
</feature>
<sequence>MEKSLSCDENGVLFDVHASYVNILGKTMVILVGRNVTELIHLKQRQNEALDQIEENLVNLATLNDQIRNPLMVISAYTEMGESEHTPVIMNQIQEIEGIINTLDRGFLESEKIREFLRKHHDVGFVHQGLT</sequence>
<dbReference type="RefSeq" id="WP_274925055.1">
    <property type="nucleotide sequence ID" value="NZ_JAKELO010000002.1"/>
</dbReference>
<dbReference type="EMBL" id="JAKELO010000002">
    <property type="protein sequence ID" value="MDE4908427.1"/>
    <property type="molecule type" value="Genomic_DNA"/>
</dbReference>
<keyword evidence="1" id="KW-0175">Coiled coil</keyword>
<protein>
    <submittedName>
        <fullName evidence="2">Uncharacterized protein</fullName>
    </submittedName>
</protein>
<dbReference type="Proteomes" id="UP001143747">
    <property type="component" value="Unassembled WGS sequence"/>
</dbReference>
<evidence type="ECO:0000256" key="1">
    <source>
        <dbReference type="SAM" id="Coils"/>
    </source>
</evidence>
<evidence type="ECO:0000313" key="3">
    <source>
        <dbReference type="Proteomes" id="UP001143747"/>
    </source>
</evidence>
<organism evidence="2 3">
    <name type="scientific">Methanogenium marinum</name>
    <dbReference type="NCBI Taxonomy" id="348610"/>
    <lineage>
        <taxon>Archaea</taxon>
        <taxon>Methanobacteriati</taxon>
        <taxon>Methanobacteriota</taxon>
        <taxon>Stenosarchaea group</taxon>
        <taxon>Methanomicrobia</taxon>
        <taxon>Methanomicrobiales</taxon>
        <taxon>Methanomicrobiaceae</taxon>
        <taxon>Methanogenium</taxon>
    </lineage>
</organism>
<dbReference type="AlphaFoldDB" id="A0A9Q4PYQ5"/>
<proteinExistence type="predicted"/>
<reference evidence="2" key="1">
    <citation type="submission" date="2022-01" db="EMBL/GenBank/DDBJ databases">
        <title>Draft genome of Methanogenium marinum DSM 15558.</title>
        <authorList>
            <person name="Chen S.-C."/>
            <person name="You Y.-T."/>
        </authorList>
    </citation>
    <scope>NUCLEOTIDE SEQUENCE</scope>
    <source>
        <strain evidence="2">DSM 15558</strain>
    </source>
</reference>
<evidence type="ECO:0000313" key="2">
    <source>
        <dbReference type="EMBL" id="MDE4908427.1"/>
    </source>
</evidence>
<name>A0A9Q4PYQ5_9EURY</name>
<keyword evidence="3" id="KW-1185">Reference proteome</keyword>